<dbReference type="AlphaFoldDB" id="A0A1R3K147"/>
<comment type="caution">
    <text evidence="1">The sequence shown here is derived from an EMBL/GenBank/DDBJ whole genome shotgun (WGS) entry which is preliminary data.</text>
</comment>
<keyword evidence="2" id="KW-1185">Reference proteome</keyword>
<dbReference type="STRING" id="93759.A0A1R3K147"/>
<organism evidence="1 2">
    <name type="scientific">Corchorus olitorius</name>
    <dbReference type="NCBI Taxonomy" id="93759"/>
    <lineage>
        <taxon>Eukaryota</taxon>
        <taxon>Viridiplantae</taxon>
        <taxon>Streptophyta</taxon>
        <taxon>Embryophyta</taxon>
        <taxon>Tracheophyta</taxon>
        <taxon>Spermatophyta</taxon>
        <taxon>Magnoliopsida</taxon>
        <taxon>eudicotyledons</taxon>
        <taxon>Gunneridae</taxon>
        <taxon>Pentapetalae</taxon>
        <taxon>rosids</taxon>
        <taxon>malvids</taxon>
        <taxon>Malvales</taxon>
        <taxon>Malvaceae</taxon>
        <taxon>Grewioideae</taxon>
        <taxon>Apeibeae</taxon>
        <taxon>Corchorus</taxon>
    </lineage>
</organism>
<accession>A0A1R3K147</accession>
<dbReference type="EMBL" id="AWUE01014908">
    <property type="protein sequence ID" value="OMP00794.1"/>
    <property type="molecule type" value="Genomic_DNA"/>
</dbReference>
<evidence type="ECO:0000313" key="2">
    <source>
        <dbReference type="Proteomes" id="UP000187203"/>
    </source>
</evidence>
<protein>
    <submittedName>
        <fullName evidence="1">Bifunctional dihydroflavonol 4-reductase/flavanone 4-reductase</fullName>
    </submittedName>
</protein>
<proteinExistence type="predicted"/>
<reference evidence="2" key="1">
    <citation type="submission" date="2013-09" db="EMBL/GenBank/DDBJ databases">
        <title>Corchorus olitorius genome sequencing.</title>
        <authorList>
            <person name="Alam M."/>
            <person name="Haque M.S."/>
            <person name="Islam M.S."/>
            <person name="Emdad E.M."/>
            <person name="Islam M.M."/>
            <person name="Ahmed B."/>
            <person name="Halim A."/>
            <person name="Hossen Q.M.M."/>
            <person name="Hossain M.Z."/>
            <person name="Ahmed R."/>
            <person name="Khan M.M."/>
            <person name="Islam R."/>
            <person name="Rashid M.M."/>
            <person name="Khan S.A."/>
            <person name="Rahman M.S."/>
            <person name="Alam M."/>
            <person name="Yahiya A.S."/>
            <person name="Khan M.S."/>
            <person name="Azam M.S."/>
            <person name="Haque T."/>
            <person name="Lashkar M.Z.H."/>
            <person name="Akhand A.I."/>
            <person name="Morshed G."/>
            <person name="Roy S."/>
            <person name="Uddin K.S."/>
            <person name="Rabeya T."/>
            <person name="Hossain A.S."/>
            <person name="Chowdhury A."/>
            <person name="Snigdha A.R."/>
            <person name="Mortoza M.S."/>
            <person name="Matin S.A."/>
            <person name="Hoque S.M.E."/>
            <person name="Islam M.K."/>
            <person name="Roy D.K."/>
            <person name="Haider R."/>
            <person name="Moosa M.M."/>
            <person name="Elias S.M."/>
            <person name="Hasan A.M."/>
            <person name="Jahan S."/>
            <person name="Shafiuddin M."/>
            <person name="Mahmood N."/>
            <person name="Shommy N.S."/>
        </authorList>
    </citation>
    <scope>NUCLEOTIDE SEQUENCE [LARGE SCALE GENOMIC DNA]</scope>
    <source>
        <strain evidence="2">cv. O-4</strain>
    </source>
</reference>
<evidence type="ECO:0000313" key="1">
    <source>
        <dbReference type="EMBL" id="OMP00794.1"/>
    </source>
</evidence>
<dbReference type="Proteomes" id="UP000187203">
    <property type="component" value="Unassembled WGS sequence"/>
</dbReference>
<sequence>MEILSQLYPSNVQVNRKWEEYKKPVEVEVEATYEISNEKAKGLGVSFIPLEVSLRDSVESFKEKGFLSI</sequence>
<dbReference type="Gene3D" id="3.40.50.720">
    <property type="entry name" value="NAD(P)-binding Rossmann-like Domain"/>
    <property type="match status" value="1"/>
</dbReference>
<dbReference type="OrthoDB" id="1434203at2759"/>
<gene>
    <name evidence="1" type="ORF">COLO4_12344</name>
</gene>
<name>A0A1R3K147_9ROSI</name>